<evidence type="ECO:0000313" key="1">
    <source>
        <dbReference type="EMBL" id="KAJ8983971.1"/>
    </source>
</evidence>
<dbReference type="Pfam" id="PF15306">
    <property type="entry name" value="LIN37"/>
    <property type="match status" value="1"/>
</dbReference>
<protein>
    <submittedName>
        <fullName evidence="1">Uncharacterized protein</fullName>
    </submittedName>
</protein>
<dbReference type="PANTHER" id="PTHR31336:SF3">
    <property type="entry name" value="PROTEIN LIN-37 HOMOLOG"/>
    <property type="match status" value="1"/>
</dbReference>
<dbReference type="PANTHER" id="PTHR31336">
    <property type="entry name" value="LIN37 HOMOLOG"/>
    <property type="match status" value="1"/>
</dbReference>
<proteinExistence type="predicted"/>
<reference evidence="1" key="1">
    <citation type="journal article" date="2023" name="Insect Mol. Biol.">
        <title>Genome sequencing provides insights into the evolution of gene families encoding plant cell wall-degrading enzymes in longhorned beetles.</title>
        <authorList>
            <person name="Shin N.R."/>
            <person name="Okamura Y."/>
            <person name="Kirsch R."/>
            <person name="Pauchet Y."/>
        </authorList>
    </citation>
    <scope>NUCLEOTIDE SEQUENCE</scope>
    <source>
        <strain evidence="1">MMC_N1</strain>
    </source>
</reference>
<organism evidence="1 2">
    <name type="scientific">Molorchus minor</name>
    <dbReference type="NCBI Taxonomy" id="1323400"/>
    <lineage>
        <taxon>Eukaryota</taxon>
        <taxon>Metazoa</taxon>
        <taxon>Ecdysozoa</taxon>
        <taxon>Arthropoda</taxon>
        <taxon>Hexapoda</taxon>
        <taxon>Insecta</taxon>
        <taxon>Pterygota</taxon>
        <taxon>Neoptera</taxon>
        <taxon>Endopterygota</taxon>
        <taxon>Coleoptera</taxon>
        <taxon>Polyphaga</taxon>
        <taxon>Cucujiformia</taxon>
        <taxon>Chrysomeloidea</taxon>
        <taxon>Cerambycidae</taxon>
        <taxon>Lamiinae</taxon>
        <taxon>Monochamini</taxon>
        <taxon>Molorchus</taxon>
    </lineage>
</organism>
<dbReference type="InterPro" id="IPR028226">
    <property type="entry name" value="LIN37"/>
</dbReference>
<accession>A0ABQ9K040</accession>
<evidence type="ECO:0000313" key="2">
    <source>
        <dbReference type="Proteomes" id="UP001162164"/>
    </source>
</evidence>
<dbReference type="EMBL" id="JAPWTJ010000053">
    <property type="protein sequence ID" value="KAJ8983971.1"/>
    <property type="molecule type" value="Genomic_DNA"/>
</dbReference>
<dbReference type="Proteomes" id="UP001162164">
    <property type="component" value="Unassembled WGS sequence"/>
</dbReference>
<keyword evidence="2" id="KW-1185">Reference proteome</keyword>
<comment type="caution">
    <text evidence="1">The sequence shown here is derived from an EMBL/GenBank/DDBJ whole genome shotgun (WGS) entry which is preliminary data.</text>
</comment>
<name>A0ABQ9K040_9CUCU</name>
<sequence>MTKKRKLSGSSPIKVEVKEENLLGNDYLIAKGPNQAKKRKTENMPTPYHHTYVMKLFDRSVDLARFQEDTPLYPICRAWMQNQPRNPQPDYQA</sequence>
<gene>
    <name evidence="1" type="ORF">NQ317_008675</name>
</gene>